<dbReference type="GO" id="GO:0006412">
    <property type="term" value="P:translation"/>
    <property type="evidence" value="ECO:0007669"/>
    <property type="project" value="UniProtKB-UniRule"/>
</dbReference>
<dbReference type="SUPFAM" id="SSF141000">
    <property type="entry name" value="Glu-tRNAGln amidotransferase C subunit"/>
    <property type="match status" value="1"/>
</dbReference>
<comment type="function">
    <text evidence="1">Allows the formation of correctly charged Asn-tRNA(Asn) or Gln-tRNA(Gln) through the transamidation of misacylated Asp-tRNA(Asn) or Glu-tRNA(Gln) in organisms which lack either or both of asparaginyl-tRNA or glutaminyl-tRNA synthetases. The reaction takes place in the presence of glutamine and ATP through an activated phospho-Asp-tRNA(Asn) or phospho-Glu-tRNA(Gln).</text>
</comment>
<keyword evidence="1" id="KW-0648">Protein biosynthesis</keyword>
<dbReference type="GO" id="GO:0016740">
    <property type="term" value="F:transferase activity"/>
    <property type="evidence" value="ECO:0007669"/>
    <property type="project" value="UniProtKB-KW"/>
</dbReference>
<dbReference type="GO" id="GO:0050566">
    <property type="term" value="F:asparaginyl-tRNA synthase (glutamine-hydrolyzing) activity"/>
    <property type="evidence" value="ECO:0007669"/>
    <property type="project" value="RHEA"/>
</dbReference>
<organism evidence="2 3">
    <name type="scientific">Euzebya pacifica</name>
    <dbReference type="NCBI Taxonomy" id="1608957"/>
    <lineage>
        <taxon>Bacteria</taxon>
        <taxon>Bacillati</taxon>
        <taxon>Actinomycetota</taxon>
        <taxon>Nitriliruptoria</taxon>
        <taxon>Euzebyales</taxon>
    </lineage>
</organism>
<evidence type="ECO:0000313" key="2">
    <source>
        <dbReference type="EMBL" id="AXV08324.1"/>
    </source>
</evidence>
<evidence type="ECO:0000256" key="1">
    <source>
        <dbReference type="HAMAP-Rule" id="MF_00122"/>
    </source>
</evidence>
<dbReference type="GO" id="GO:0050567">
    <property type="term" value="F:glutaminyl-tRNA synthase (glutamine-hydrolyzing) activity"/>
    <property type="evidence" value="ECO:0007669"/>
    <property type="project" value="UniProtKB-UniRule"/>
</dbReference>
<dbReference type="KEGG" id="euz:DVS28_a3651"/>
<comment type="catalytic activity">
    <reaction evidence="1">
        <text>L-glutamyl-tRNA(Gln) + L-glutamine + ATP + H2O = L-glutaminyl-tRNA(Gln) + L-glutamate + ADP + phosphate + H(+)</text>
        <dbReference type="Rhea" id="RHEA:17521"/>
        <dbReference type="Rhea" id="RHEA-COMP:9681"/>
        <dbReference type="Rhea" id="RHEA-COMP:9684"/>
        <dbReference type="ChEBI" id="CHEBI:15377"/>
        <dbReference type="ChEBI" id="CHEBI:15378"/>
        <dbReference type="ChEBI" id="CHEBI:29985"/>
        <dbReference type="ChEBI" id="CHEBI:30616"/>
        <dbReference type="ChEBI" id="CHEBI:43474"/>
        <dbReference type="ChEBI" id="CHEBI:58359"/>
        <dbReference type="ChEBI" id="CHEBI:78520"/>
        <dbReference type="ChEBI" id="CHEBI:78521"/>
        <dbReference type="ChEBI" id="CHEBI:456216"/>
    </reaction>
</comment>
<dbReference type="EMBL" id="CP031165">
    <property type="protein sequence ID" value="AXV08324.1"/>
    <property type="molecule type" value="Genomic_DNA"/>
</dbReference>
<comment type="similarity">
    <text evidence="1">Belongs to the GatC family.</text>
</comment>
<dbReference type="EC" id="6.3.5.-" evidence="1"/>
<sequence length="99" mass="10679">MALSDDDVRHVARLAQLDLTDDEITALAPQLAEILAYAEKVSEVAAADVPPTSHPYPLRNVFRDDAVVAEPLSPEVVVANAPDAEDLQFRVPKIMGESS</sequence>
<accession>A0A346Y1H7</accession>
<dbReference type="GO" id="GO:0005524">
    <property type="term" value="F:ATP binding"/>
    <property type="evidence" value="ECO:0007669"/>
    <property type="project" value="UniProtKB-KW"/>
</dbReference>
<proteinExistence type="inferred from homology"/>
<name>A0A346Y1H7_9ACTN</name>
<reference evidence="2 3" key="1">
    <citation type="submission" date="2018-09" db="EMBL/GenBank/DDBJ databases">
        <title>Complete genome sequence of Euzebya sp. DY32-46 isolated from seawater of Pacific Ocean.</title>
        <authorList>
            <person name="Xu L."/>
            <person name="Wu Y.-H."/>
            <person name="Xu X.-W."/>
        </authorList>
    </citation>
    <scope>NUCLEOTIDE SEQUENCE [LARGE SCALE GENOMIC DNA]</scope>
    <source>
        <strain evidence="2 3">DY32-46</strain>
    </source>
</reference>
<keyword evidence="1" id="KW-0067">ATP-binding</keyword>
<gene>
    <name evidence="1" type="primary">gatC</name>
    <name evidence="2" type="ORF">DVS28_a3651</name>
</gene>
<keyword evidence="2" id="KW-0808">Transferase</keyword>
<comment type="catalytic activity">
    <reaction evidence="1">
        <text>L-aspartyl-tRNA(Asn) + L-glutamine + ATP + H2O = L-asparaginyl-tRNA(Asn) + L-glutamate + ADP + phosphate + 2 H(+)</text>
        <dbReference type="Rhea" id="RHEA:14513"/>
        <dbReference type="Rhea" id="RHEA-COMP:9674"/>
        <dbReference type="Rhea" id="RHEA-COMP:9677"/>
        <dbReference type="ChEBI" id="CHEBI:15377"/>
        <dbReference type="ChEBI" id="CHEBI:15378"/>
        <dbReference type="ChEBI" id="CHEBI:29985"/>
        <dbReference type="ChEBI" id="CHEBI:30616"/>
        <dbReference type="ChEBI" id="CHEBI:43474"/>
        <dbReference type="ChEBI" id="CHEBI:58359"/>
        <dbReference type="ChEBI" id="CHEBI:78515"/>
        <dbReference type="ChEBI" id="CHEBI:78516"/>
        <dbReference type="ChEBI" id="CHEBI:456216"/>
    </reaction>
</comment>
<dbReference type="RefSeq" id="WP_114592685.1">
    <property type="nucleotide sequence ID" value="NZ_CP031165.1"/>
</dbReference>
<keyword evidence="3" id="KW-1185">Reference proteome</keyword>
<keyword evidence="1" id="KW-0547">Nucleotide-binding</keyword>
<dbReference type="GO" id="GO:0006450">
    <property type="term" value="P:regulation of translational fidelity"/>
    <property type="evidence" value="ECO:0007669"/>
    <property type="project" value="InterPro"/>
</dbReference>
<dbReference type="NCBIfam" id="TIGR00135">
    <property type="entry name" value="gatC"/>
    <property type="match status" value="1"/>
</dbReference>
<dbReference type="PANTHER" id="PTHR15004:SF0">
    <property type="entry name" value="GLUTAMYL-TRNA(GLN) AMIDOTRANSFERASE SUBUNIT C, MITOCHONDRIAL"/>
    <property type="match status" value="1"/>
</dbReference>
<dbReference type="Pfam" id="PF02686">
    <property type="entry name" value="GatC"/>
    <property type="match status" value="1"/>
</dbReference>
<evidence type="ECO:0000313" key="3">
    <source>
        <dbReference type="Proteomes" id="UP000264006"/>
    </source>
</evidence>
<protein>
    <recommendedName>
        <fullName evidence="1">Aspartyl/glutamyl-tRNA(Asn/Gln) amidotransferase subunit C</fullName>
        <shortName evidence="1">Asp/Glu-ADT subunit C</shortName>
        <ecNumber evidence="1">6.3.5.-</ecNumber>
    </recommendedName>
</protein>
<dbReference type="GO" id="GO:0070681">
    <property type="term" value="P:glutaminyl-tRNAGln biosynthesis via transamidation"/>
    <property type="evidence" value="ECO:0007669"/>
    <property type="project" value="TreeGrafter"/>
</dbReference>
<dbReference type="Proteomes" id="UP000264006">
    <property type="component" value="Chromosome"/>
</dbReference>
<comment type="subunit">
    <text evidence="1">Heterotrimer of A, B and C subunits.</text>
</comment>
<dbReference type="InterPro" id="IPR003837">
    <property type="entry name" value="GatC"/>
</dbReference>
<dbReference type="AlphaFoldDB" id="A0A346Y1H7"/>
<dbReference type="Gene3D" id="1.10.20.60">
    <property type="entry name" value="Glu-tRNAGln amidotransferase C subunit, N-terminal domain"/>
    <property type="match status" value="1"/>
</dbReference>
<dbReference type="PANTHER" id="PTHR15004">
    <property type="entry name" value="GLUTAMYL-TRNA(GLN) AMIDOTRANSFERASE SUBUNIT C, MITOCHONDRIAL"/>
    <property type="match status" value="1"/>
</dbReference>
<dbReference type="OrthoDB" id="5295223at2"/>
<dbReference type="HAMAP" id="MF_00122">
    <property type="entry name" value="GatC"/>
    <property type="match status" value="1"/>
</dbReference>
<keyword evidence="1" id="KW-0436">Ligase</keyword>
<dbReference type="InterPro" id="IPR036113">
    <property type="entry name" value="Asp/Glu-ADT_sf_sub_c"/>
</dbReference>